<dbReference type="Proteomes" id="UP000807342">
    <property type="component" value="Unassembled WGS sequence"/>
</dbReference>
<keyword evidence="4" id="KW-1185">Reference proteome</keyword>
<sequence length="130" mass="13910">MLIKIVFLASLLAISLGKSAPPITCNSAGACLASDCCEFIDTFCDAVDPENLPLHDSNSRCYNLSNGNRCDFMAFNTYKTNWSPSGTNCKTVLRNVTSQCSFGGHGKITNADPAYTFVVDVNAGPCNINI</sequence>
<protein>
    <recommendedName>
        <fullName evidence="2">Glycan binding protein Y3-like domain-containing protein</fullName>
    </recommendedName>
</protein>
<feature type="chain" id="PRO_5040119332" description="Glycan binding protein Y3-like domain-containing protein" evidence="1">
    <location>
        <begin position="18"/>
        <end position="130"/>
    </location>
</feature>
<gene>
    <name evidence="3" type="ORF">P691DRAFT_788132</name>
</gene>
<evidence type="ECO:0000256" key="1">
    <source>
        <dbReference type="SAM" id="SignalP"/>
    </source>
</evidence>
<feature type="domain" description="Glycan binding protein Y3-like" evidence="2">
    <location>
        <begin position="35"/>
        <end position="126"/>
    </location>
</feature>
<dbReference type="InterPro" id="IPR054443">
    <property type="entry name" value="Y3-like_dom"/>
</dbReference>
<dbReference type="PROSITE" id="PS51257">
    <property type="entry name" value="PROKAR_LIPOPROTEIN"/>
    <property type="match status" value="1"/>
</dbReference>
<name>A0A9P5X2N1_9AGAR</name>
<keyword evidence="1" id="KW-0732">Signal</keyword>
<reference evidence="3" key="1">
    <citation type="submission" date="2020-11" db="EMBL/GenBank/DDBJ databases">
        <authorList>
            <consortium name="DOE Joint Genome Institute"/>
            <person name="Ahrendt S."/>
            <person name="Riley R."/>
            <person name="Andreopoulos W."/>
            <person name="Labutti K."/>
            <person name="Pangilinan J."/>
            <person name="Ruiz-Duenas F.J."/>
            <person name="Barrasa J.M."/>
            <person name="Sanchez-Garcia M."/>
            <person name="Camarero S."/>
            <person name="Miyauchi S."/>
            <person name="Serrano A."/>
            <person name="Linde D."/>
            <person name="Babiker R."/>
            <person name="Drula E."/>
            <person name="Ayuso-Fernandez I."/>
            <person name="Pacheco R."/>
            <person name="Padilla G."/>
            <person name="Ferreira P."/>
            <person name="Barriuso J."/>
            <person name="Kellner H."/>
            <person name="Castanera R."/>
            <person name="Alfaro M."/>
            <person name="Ramirez L."/>
            <person name="Pisabarro A.G."/>
            <person name="Kuo A."/>
            <person name="Tritt A."/>
            <person name="Lipzen A."/>
            <person name="He G."/>
            <person name="Yan M."/>
            <person name="Ng V."/>
            <person name="Cullen D."/>
            <person name="Martin F."/>
            <person name="Rosso M.-N."/>
            <person name="Henrissat B."/>
            <person name="Hibbett D."/>
            <person name="Martinez A.T."/>
            <person name="Grigoriev I.V."/>
        </authorList>
    </citation>
    <scope>NUCLEOTIDE SEQUENCE</scope>
    <source>
        <strain evidence="3">MF-IS2</strain>
    </source>
</reference>
<dbReference type="OrthoDB" id="2925523at2759"/>
<feature type="signal peptide" evidence="1">
    <location>
        <begin position="1"/>
        <end position="17"/>
    </location>
</feature>
<proteinExistence type="predicted"/>
<accession>A0A9P5X2N1</accession>
<dbReference type="AlphaFoldDB" id="A0A9P5X2N1"/>
<dbReference type="Pfam" id="PF22803">
    <property type="entry name" value="GBD_Y3"/>
    <property type="match status" value="1"/>
</dbReference>
<evidence type="ECO:0000313" key="3">
    <source>
        <dbReference type="EMBL" id="KAF9443383.1"/>
    </source>
</evidence>
<dbReference type="EMBL" id="MU151481">
    <property type="protein sequence ID" value="KAF9443383.1"/>
    <property type="molecule type" value="Genomic_DNA"/>
</dbReference>
<organism evidence="3 4">
    <name type="scientific">Macrolepiota fuliginosa MF-IS2</name>
    <dbReference type="NCBI Taxonomy" id="1400762"/>
    <lineage>
        <taxon>Eukaryota</taxon>
        <taxon>Fungi</taxon>
        <taxon>Dikarya</taxon>
        <taxon>Basidiomycota</taxon>
        <taxon>Agaricomycotina</taxon>
        <taxon>Agaricomycetes</taxon>
        <taxon>Agaricomycetidae</taxon>
        <taxon>Agaricales</taxon>
        <taxon>Agaricineae</taxon>
        <taxon>Agaricaceae</taxon>
        <taxon>Macrolepiota</taxon>
    </lineage>
</organism>
<evidence type="ECO:0000313" key="4">
    <source>
        <dbReference type="Proteomes" id="UP000807342"/>
    </source>
</evidence>
<evidence type="ECO:0000259" key="2">
    <source>
        <dbReference type="Pfam" id="PF22803"/>
    </source>
</evidence>
<comment type="caution">
    <text evidence="3">The sequence shown here is derived from an EMBL/GenBank/DDBJ whole genome shotgun (WGS) entry which is preliminary data.</text>
</comment>